<dbReference type="RefSeq" id="WP_102768167.1">
    <property type="nucleotide sequence ID" value="NZ_POSP01000003.1"/>
</dbReference>
<dbReference type="EMBL" id="POSP01000003">
    <property type="protein sequence ID" value="PND38248.1"/>
    <property type="molecule type" value="Genomic_DNA"/>
</dbReference>
<keyword evidence="2" id="KW-0472">Membrane</keyword>
<reference evidence="3 4" key="1">
    <citation type="submission" date="2018-01" db="EMBL/GenBank/DDBJ databases">
        <title>Draft genome sequence of Paucibacter aquatile CR182 isolated from freshwater of the Nakdong River.</title>
        <authorList>
            <person name="Choi A."/>
            <person name="Chung E.J."/>
        </authorList>
    </citation>
    <scope>NUCLEOTIDE SEQUENCE [LARGE SCALE GENOMIC DNA]</scope>
    <source>
        <strain evidence="3 4">CR182</strain>
    </source>
</reference>
<evidence type="ECO:0000256" key="2">
    <source>
        <dbReference type="PROSITE-ProRule" id="PRU01360"/>
    </source>
</evidence>
<dbReference type="OrthoDB" id="127311at2"/>
<sequence>MDRWIVERVEATGGPSSFRNGSGAVGGMLNGITKMADRSGDISRLYLAQTAVSLQRDLKALGPRVRCF</sequence>
<protein>
    <submittedName>
        <fullName evidence="3">Uncharacterized protein</fullName>
    </submittedName>
</protein>
<dbReference type="InterPro" id="IPR039426">
    <property type="entry name" value="TonB-dep_rcpt-like"/>
</dbReference>
<dbReference type="SUPFAM" id="SSF56935">
    <property type="entry name" value="Porins"/>
    <property type="match status" value="1"/>
</dbReference>
<dbReference type="AlphaFoldDB" id="A0A2N8KXQ1"/>
<keyword evidence="1" id="KW-0675">Receptor</keyword>
<evidence type="ECO:0000313" key="4">
    <source>
        <dbReference type="Proteomes" id="UP000235916"/>
    </source>
</evidence>
<dbReference type="PROSITE" id="PS52016">
    <property type="entry name" value="TONB_DEPENDENT_REC_3"/>
    <property type="match status" value="1"/>
</dbReference>
<gene>
    <name evidence="3" type="ORF">C1O66_12420</name>
</gene>
<dbReference type="InterPro" id="IPR037066">
    <property type="entry name" value="Plug_dom_sf"/>
</dbReference>
<accession>A0A2N8KXQ1</accession>
<name>A0A2N8KXQ1_9BURK</name>
<proteinExistence type="inferred from homology"/>
<dbReference type="Proteomes" id="UP000235916">
    <property type="component" value="Unassembled WGS sequence"/>
</dbReference>
<keyword evidence="2" id="KW-0813">Transport</keyword>
<organism evidence="3 4">
    <name type="scientific">Kinneretia aquatilis</name>
    <dbReference type="NCBI Taxonomy" id="2070761"/>
    <lineage>
        <taxon>Bacteria</taxon>
        <taxon>Pseudomonadati</taxon>
        <taxon>Pseudomonadota</taxon>
        <taxon>Betaproteobacteria</taxon>
        <taxon>Burkholderiales</taxon>
        <taxon>Sphaerotilaceae</taxon>
        <taxon>Roseateles</taxon>
    </lineage>
</organism>
<keyword evidence="2" id="KW-0812">Transmembrane</keyword>
<evidence type="ECO:0000256" key="1">
    <source>
        <dbReference type="ARBA" id="ARBA00023170"/>
    </source>
</evidence>
<dbReference type="Gene3D" id="2.170.130.10">
    <property type="entry name" value="TonB-dependent receptor, plug domain"/>
    <property type="match status" value="1"/>
</dbReference>
<comment type="similarity">
    <text evidence="2">Belongs to the TonB-dependent receptor family.</text>
</comment>
<comment type="caution">
    <text evidence="3">The sequence shown here is derived from an EMBL/GenBank/DDBJ whole genome shotgun (WGS) entry which is preliminary data.</text>
</comment>
<evidence type="ECO:0000313" key="3">
    <source>
        <dbReference type="EMBL" id="PND38248.1"/>
    </source>
</evidence>
<dbReference type="GO" id="GO:0009279">
    <property type="term" value="C:cell outer membrane"/>
    <property type="evidence" value="ECO:0007669"/>
    <property type="project" value="UniProtKB-SubCell"/>
</dbReference>
<comment type="subcellular location">
    <subcellularLocation>
        <location evidence="2">Cell outer membrane</location>
        <topology evidence="2">Multi-pass membrane protein</topology>
    </subcellularLocation>
</comment>
<keyword evidence="2" id="KW-0998">Cell outer membrane</keyword>
<keyword evidence="4" id="KW-1185">Reference proteome</keyword>
<keyword evidence="2" id="KW-1134">Transmembrane beta strand</keyword>